<evidence type="ECO:0000256" key="1">
    <source>
        <dbReference type="SAM" id="Phobius"/>
    </source>
</evidence>
<feature type="transmembrane region" description="Helical" evidence="1">
    <location>
        <begin position="12"/>
        <end position="30"/>
    </location>
</feature>
<accession>A0A562IZE4</accession>
<name>A0A562IZE4_9GAMM</name>
<keyword evidence="3" id="KW-1185">Reference proteome</keyword>
<dbReference type="RefSeq" id="WP_144570970.1">
    <property type="nucleotide sequence ID" value="NZ_VLKG01000003.1"/>
</dbReference>
<organism evidence="2 3">
    <name type="scientific">Azomonas agilis</name>
    <dbReference type="NCBI Taxonomy" id="116849"/>
    <lineage>
        <taxon>Bacteria</taxon>
        <taxon>Pseudomonadati</taxon>
        <taxon>Pseudomonadota</taxon>
        <taxon>Gammaproteobacteria</taxon>
        <taxon>Pseudomonadales</taxon>
        <taxon>Pseudomonadaceae</taxon>
        <taxon>Azomonas</taxon>
    </lineage>
</organism>
<proteinExistence type="predicted"/>
<dbReference type="EMBL" id="VLKG01000003">
    <property type="protein sequence ID" value="TWH76327.1"/>
    <property type="molecule type" value="Genomic_DNA"/>
</dbReference>
<dbReference type="Proteomes" id="UP000319627">
    <property type="component" value="Unassembled WGS sequence"/>
</dbReference>
<keyword evidence="1" id="KW-0812">Transmembrane</keyword>
<dbReference type="OrthoDB" id="6232704at2"/>
<dbReference type="AlphaFoldDB" id="A0A562IZE4"/>
<keyword evidence="1" id="KW-0472">Membrane</keyword>
<protein>
    <submittedName>
        <fullName evidence="2">Uncharacterized protein</fullName>
    </submittedName>
</protein>
<sequence>MPSAHQKGFATLLAILFIGLGIIVTSLGMMQSIRSHQERQIGLQAVTQAQLRAWNSVEIIRRYLSTQSCANLPTLLSNTQPLYENKNVSKASVTHVDTKLCQVAVRITGYAATDSKAQTTSTINAVYELTTTSTSSPYKPLTTGLVFNENLTYSGGSFQVINGENMANFSITGSLSISRGTTAKASGCIKKDISLSGGGVADNAVLLSERDITISSMSQPKNLSVSGRNIYISQSGGSYNYIKSGAFKANIKSGTTTIGTAIIGGKLNTSNYVIPHSTGNALVTLNDSESTTYYLDLSKVTTDANGNIQKNDSATLISGSDSLPDTFSLSYDSIYGGVLNFLTGTVHTLWGNTLTLDGWSGTYTYLYAHNTAKMNSATIGTLNGGADIYVRANGNLPTIQNPSKISGIVRNTDNSNQVYSGAINNLTRQVSNASPGLPGIPLCNITLIPVDAASYKESANYVFYFDSATNAPMLKIQNVKQNSNNMDISKTYNLKTDDIRTINGLDFMQCGWYNNHCLRNSTPSTGWNLNGIYKLPPGVLFFEGPITVDGVDGSKTLYNSIISTQKITLTSSGHGPLVAPNFATPQTICNATFYPSNLCDKSVTPPVFATWSDSNGTYSGIPIANVAIMTDTDLSVSGWTISGSVILGGSIATNGALVTIYGGLSVGGNKASSASINNGGILIDVSKLTKDQTYIPSTDEDNTGSNNSIPAEAKIKWTQYY</sequence>
<keyword evidence="1" id="KW-1133">Transmembrane helix</keyword>
<evidence type="ECO:0000313" key="3">
    <source>
        <dbReference type="Proteomes" id="UP000319627"/>
    </source>
</evidence>
<comment type="caution">
    <text evidence="2">The sequence shown here is derived from an EMBL/GenBank/DDBJ whole genome shotgun (WGS) entry which is preliminary data.</text>
</comment>
<reference evidence="2 3" key="1">
    <citation type="submission" date="2019-07" db="EMBL/GenBank/DDBJ databases">
        <title>Genomic Encyclopedia of Type Strains, Phase I: the one thousand microbial genomes (KMG-I) project.</title>
        <authorList>
            <person name="Kyrpides N."/>
        </authorList>
    </citation>
    <scope>NUCLEOTIDE SEQUENCE [LARGE SCALE GENOMIC DNA]</scope>
    <source>
        <strain evidence="2 3">DSM 375</strain>
    </source>
</reference>
<gene>
    <name evidence="2" type="ORF">LX59_01250</name>
</gene>
<evidence type="ECO:0000313" key="2">
    <source>
        <dbReference type="EMBL" id="TWH76327.1"/>
    </source>
</evidence>